<feature type="transmembrane region" description="Helical" evidence="1">
    <location>
        <begin position="47"/>
        <end position="76"/>
    </location>
</feature>
<organism evidence="2 3">
    <name type="scientific">Linum tenue</name>
    <dbReference type="NCBI Taxonomy" id="586396"/>
    <lineage>
        <taxon>Eukaryota</taxon>
        <taxon>Viridiplantae</taxon>
        <taxon>Streptophyta</taxon>
        <taxon>Embryophyta</taxon>
        <taxon>Tracheophyta</taxon>
        <taxon>Spermatophyta</taxon>
        <taxon>Magnoliopsida</taxon>
        <taxon>eudicotyledons</taxon>
        <taxon>Gunneridae</taxon>
        <taxon>Pentapetalae</taxon>
        <taxon>rosids</taxon>
        <taxon>fabids</taxon>
        <taxon>Malpighiales</taxon>
        <taxon>Linaceae</taxon>
        <taxon>Linum</taxon>
    </lineage>
</organism>
<name>A0AAV0K595_9ROSI</name>
<proteinExistence type="predicted"/>
<dbReference type="Proteomes" id="UP001154282">
    <property type="component" value="Unassembled WGS sequence"/>
</dbReference>
<protein>
    <submittedName>
        <fullName evidence="2">Uncharacterized protein</fullName>
    </submittedName>
</protein>
<feature type="non-terminal residue" evidence="2">
    <location>
        <position position="1"/>
    </location>
</feature>
<keyword evidence="1" id="KW-0812">Transmembrane</keyword>
<reference evidence="2" key="1">
    <citation type="submission" date="2022-08" db="EMBL/GenBank/DDBJ databases">
        <authorList>
            <person name="Gutierrez-Valencia J."/>
        </authorList>
    </citation>
    <scope>NUCLEOTIDE SEQUENCE</scope>
</reference>
<keyword evidence="1" id="KW-1133">Transmembrane helix</keyword>
<evidence type="ECO:0000313" key="3">
    <source>
        <dbReference type="Proteomes" id="UP001154282"/>
    </source>
</evidence>
<dbReference type="AlphaFoldDB" id="A0AAV0K595"/>
<keyword evidence="1" id="KW-0472">Membrane</keyword>
<gene>
    <name evidence="2" type="ORF">LITE_LOCUS17319</name>
</gene>
<accession>A0AAV0K595</accession>
<dbReference type="EMBL" id="CAMGYJ010000005">
    <property type="protein sequence ID" value="CAI0417492.1"/>
    <property type="molecule type" value="Genomic_DNA"/>
</dbReference>
<evidence type="ECO:0000313" key="2">
    <source>
        <dbReference type="EMBL" id="CAI0417492.1"/>
    </source>
</evidence>
<comment type="caution">
    <text evidence="2">The sequence shown here is derived from an EMBL/GenBank/DDBJ whole genome shotgun (WGS) entry which is preliminary data.</text>
</comment>
<keyword evidence="3" id="KW-1185">Reference proteome</keyword>
<sequence length="100" mass="10855">FIKADKLGLADRLKTPPSPLLPSCTAKPESLPGNNNNTPTKLNLCSLLLLAGWLVLLGLGEFAPFLSLLLSFLCFWKRKARLLVLGLNPACVVRGNKGRE</sequence>
<evidence type="ECO:0000256" key="1">
    <source>
        <dbReference type="SAM" id="Phobius"/>
    </source>
</evidence>